<dbReference type="GeneID" id="28891242"/>
<feature type="region of interest" description="Disordered" evidence="1">
    <location>
        <begin position="133"/>
        <end position="179"/>
    </location>
</feature>
<dbReference type="STRING" id="33203.A0A179GEA6"/>
<protein>
    <submittedName>
        <fullName evidence="3">PLAC8 family domain-containing protein</fullName>
    </submittedName>
</protein>
<dbReference type="OrthoDB" id="1045822at2759"/>
<dbReference type="KEGG" id="plj:28891242"/>
<dbReference type="EMBL" id="LSBH01000007">
    <property type="protein sequence ID" value="OAQ76162.1"/>
    <property type="molecule type" value="Genomic_DNA"/>
</dbReference>
<sequence length="179" mass="20070">MDHEHQHAASGEWSNSLFSCGPCSLCLLGCCIPCIPFGRSMERMKDPSLEKPDIVNTECMLFGVIHFFTGCACVYNLLRRSEMRETYGIKGNGCTDCLTSCCCLCCAVIQQEKESQVRAPLMRHQQPITQGYQGQKEGMNMPAPVYQPAQQQHQPMEHGQQPIQPVQPMQPQEGYPSKQ</sequence>
<keyword evidence="2" id="KW-0472">Membrane</keyword>
<organism evidence="3 5">
    <name type="scientific">Purpureocillium lilacinum</name>
    <name type="common">Paecilomyces lilacinus</name>
    <dbReference type="NCBI Taxonomy" id="33203"/>
    <lineage>
        <taxon>Eukaryota</taxon>
        <taxon>Fungi</taxon>
        <taxon>Dikarya</taxon>
        <taxon>Ascomycota</taxon>
        <taxon>Pezizomycotina</taxon>
        <taxon>Sordariomycetes</taxon>
        <taxon>Hypocreomycetidae</taxon>
        <taxon>Hypocreales</taxon>
        <taxon>Ophiocordycipitaceae</taxon>
        <taxon>Purpureocillium</taxon>
    </lineage>
</organism>
<proteinExistence type="predicted"/>
<dbReference type="Proteomes" id="UP000078340">
    <property type="component" value="Unassembled WGS sequence"/>
</dbReference>
<comment type="caution">
    <text evidence="3">The sequence shown here is derived from an EMBL/GenBank/DDBJ whole genome shotgun (WGS) entry which is preliminary data.</text>
</comment>
<feature type="compositionally biased region" description="Low complexity" evidence="1">
    <location>
        <begin position="150"/>
        <end position="172"/>
    </location>
</feature>
<gene>
    <name evidence="3" type="ORF">VFPBJ_08522</name>
    <name evidence="4" type="ORF">VFPFJ_09120</name>
</gene>
<evidence type="ECO:0000256" key="2">
    <source>
        <dbReference type="SAM" id="Phobius"/>
    </source>
</evidence>
<dbReference type="PANTHER" id="PTHR15907">
    <property type="entry name" value="DUF614 FAMILY PROTEIN-RELATED"/>
    <property type="match status" value="1"/>
</dbReference>
<evidence type="ECO:0000313" key="5">
    <source>
        <dbReference type="Proteomes" id="UP000078240"/>
    </source>
</evidence>
<evidence type="ECO:0000256" key="1">
    <source>
        <dbReference type="SAM" id="MobiDB-lite"/>
    </source>
</evidence>
<accession>A0A179GEA6</accession>
<name>A0A179GEA6_PURLI</name>
<dbReference type="NCBIfam" id="TIGR01571">
    <property type="entry name" value="A_thal_Cys_rich"/>
    <property type="match status" value="1"/>
</dbReference>
<evidence type="ECO:0000313" key="3">
    <source>
        <dbReference type="EMBL" id="OAQ76162.1"/>
    </source>
</evidence>
<dbReference type="AlphaFoldDB" id="A0A179GEA6"/>
<evidence type="ECO:0000313" key="4">
    <source>
        <dbReference type="EMBL" id="OAQ83317.1"/>
    </source>
</evidence>
<feature type="transmembrane region" description="Helical" evidence="2">
    <location>
        <begin position="59"/>
        <end position="78"/>
    </location>
</feature>
<reference evidence="3 5" key="1">
    <citation type="submission" date="2016-01" db="EMBL/GenBank/DDBJ databases">
        <title>Biosynthesis of antibiotic leucinostatins and their inhibition on Phytophthora in bio-control Purpureocillium lilacinum.</title>
        <authorList>
            <person name="Wang G."/>
            <person name="Liu Z."/>
            <person name="Lin R."/>
            <person name="Li E."/>
            <person name="Mao Z."/>
            <person name="Ling J."/>
            <person name="Yin W."/>
            <person name="Xie B."/>
        </authorList>
    </citation>
    <scope>NUCLEOTIDE SEQUENCE [LARGE SCALE GENOMIC DNA]</scope>
    <source>
        <strain evidence="3">PLBJ-1</strain>
        <strain evidence="4">PLFJ-1</strain>
    </source>
</reference>
<dbReference type="InterPro" id="IPR006461">
    <property type="entry name" value="PLAC_motif_containing"/>
</dbReference>
<keyword evidence="2" id="KW-1133">Transmembrane helix</keyword>
<feature type="transmembrane region" description="Helical" evidence="2">
    <location>
        <begin position="16"/>
        <end position="38"/>
    </location>
</feature>
<dbReference type="OMA" id="IFTAIQC"/>
<dbReference type="Pfam" id="PF04749">
    <property type="entry name" value="PLAC8"/>
    <property type="match status" value="1"/>
</dbReference>
<keyword evidence="2" id="KW-0812">Transmembrane</keyword>
<dbReference type="Proteomes" id="UP000078240">
    <property type="component" value="Unassembled WGS sequence"/>
</dbReference>
<dbReference type="EMBL" id="LSBI01000008">
    <property type="protein sequence ID" value="OAQ83317.1"/>
    <property type="molecule type" value="Genomic_DNA"/>
</dbReference>